<gene>
    <name evidence="2" type="ORF">KK080_07450</name>
</gene>
<proteinExistence type="predicted"/>
<dbReference type="AlphaFoldDB" id="A0A9Q2ZSR1"/>
<accession>A0A9Q2ZSR1</accession>
<evidence type="ECO:0000313" key="3">
    <source>
        <dbReference type="Proteomes" id="UP000742934"/>
    </source>
</evidence>
<organism evidence="2 3">
    <name type="scientific">Enterobacter hormaechei subsp. hoffmannii</name>
    <dbReference type="NCBI Taxonomy" id="1812934"/>
    <lineage>
        <taxon>Bacteria</taxon>
        <taxon>Pseudomonadati</taxon>
        <taxon>Pseudomonadota</taxon>
        <taxon>Gammaproteobacteria</taxon>
        <taxon>Enterobacterales</taxon>
        <taxon>Enterobacteriaceae</taxon>
        <taxon>Enterobacter</taxon>
        <taxon>Enterobacter cloacae complex</taxon>
    </lineage>
</organism>
<feature type="transmembrane region" description="Helical" evidence="1">
    <location>
        <begin position="6"/>
        <end position="28"/>
    </location>
</feature>
<feature type="transmembrane region" description="Helical" evidence="1">
    <location>
        <begin position="91"/>
        <end position="111"/>
    </location>
</feature>
<sequence length="241" mass="27902">MKIKDGLLVLIITACSYLYTYVYFLGYFRAKNIPEQFIDIQLISMIKVGVFLLGVLGLMSFFIDMLTSIGEREINEGQTDAVTLSEPWRLFFKRNSLIIITMLLAIMDFFHDPTISKLSFIVFVFCFVFLAEFSVVPKNVNTKWYMRRFNIYLKSPRVTGSIKAAHKFNVLTQFVYLTWGMSALLLMYFIGVTVANGEKDTLMCNGKYHALQINSDAVLVTRDYREFKFIEKTECSFTNLK</sequence>
<keyword evidence="1" id="KW-0812">Transmembrane</keyword>
<keyword evidence="1" id="KW-0472">Membrane</keyword>
<evidence type="ECO:0000313" key="2">
    <source>
        <dbReference type="EMBL" id="MBT1776647.1"/>
    </source>
</evidence>
<name>A0A9Q2ZSR1_9ENTR</name>
<evidence type="ECO:0000256" key="1">
    <source>
        <dbReference type="SAM" id="Phobius"/>
    </source>
</evidence>
<dbReference type="Proteomes" id="UP000742934">
    <property type="component" value="Unassembled WGS sequence"/>
</dbReference>
<feature type="transmembrane region" description="Helical" evidence="1">
    <location>
        <begin position="118"/>
        <end position="136"/>
    </location>
</feature>
<reference evidence="2" key="1">
    <citation type="submission" date="2021-05" db="EMBL/GenBank/DDBJ databases">
        <title>The batch submission of Enterobacter spp. strains.</title>
        <authorList>
            <person name="Wei L."/>
            <person name="Wang C."/>
            <person name="Feng Y."/>
            <person name="Zong Z."/>
        </authorList>
    </citation>
    <scope>NUCLEOTIDE SEQUENCE</scope>
    <source>
        <strain evidence="2">090086</strain>
    </source>
</reference>
<keyword evidence="1" id="KW-1133">Transmembrane helix</keyword>
<feature type="transmembrane region" description="Helical" evidence="1">
    <location>
        <begin position="174"/>
        <end position="195"/>
    </location>
</feature>
<comment type="caution">
    <text evidence="2">The sequence shown here is derived from an EMBL/GenBank/DDBJ whole genome shotgun (WGS) entry which is preliminary data.</text>
</comment>
<dbReference type="RefSeq" id="WP_023305770.1">
    <property type="nucleotide sequence ID" value="NZ_JAMFUE010000001.1"/>
</dbReference>
<protein>
    <submittedName>
        <fullName evidence="2">Uncharacterized protein</fullName>
    </submittedName>
</protein>
<feature type="transmembrane region" description="Helical" evidence="1">
    <location>
        <begin position="40"/>
        <end position="63"/>
    </location>
</feature>
<dbReference type="EMBL" id="JAHEVK010000007">
    <property type="protein sequence ID" value="MBT1776647.1"/>
    <property type="molecule type" value="Genomic_DNA"/>
</dbReference>